<reference evidence="1" key="1">
    <citation type="submission" date="2021-09" db="EMBL/GenBank/DDBJ databases">
        <title>The genome of Mauremys mutica provides insights into the evolution of semi-aquatic lifestyle.</title>
        <authorList>
            <person name="Gong S."/>
            <person name="Gao Y."/>
        </authorList>
    </citation>
    <scope>NUCLEOTIDE SEQUENCE</scope>
    <source>
        <strain evidence="1">MM-2020</strain>
        <tissue evidence="1">Muscle</tissue>
    </source>
</reference>
<evidence type="ECO:0000313" key="2">
    <source>
        <dbReference type="Proteomes" id="UP000827986"/>
    </source>
</evidence>
<protein>
    <submittedName>
        <fullName evidence="1">Uncharacterized protein</fullName>
    </submittedName>
</protein>
<gene>
    <name evidence="1" type="ORF">KIL84_016273</name>
</gene>
<sequence length="117" mass="13433">MCNMCNLFLWKCDPRVVHLVCYREAVESTQLWVTLTAWGCTAPTAFEKEWKLDFVSCVGKNVSGRGRRNCLVLRKTDPHFCLVGVIDLCWQTAYCYRGPDRVHDYLSRSPVTVRVAA</sequence>
<comment type="caution">
    <text evidence="1">The sequence shown here is derived from an EMBL/GenBank/DDBJ whole genome shotgun (WGS) entry which is preliminary data.</text>
</comment>
<accession>A0A9D4ASN9</accession>
<keyword evidence="2" id="KW-1185">Reference proteome</keyword>
<proteinExistence type="predicted"/>
<organism evidence="1 2">
    <name type="scientific">Mauremys mutica</name>
    <name type="common">yellowpond turtle</name>
    <dbReference type="NCBI Taxonomy" id="74926"/>
    <lineage>
        <taxon>Eukaryota</taxon>
        <taxon>Metazoa</taxon>
        <taxon>Chordata</taxon>
        <taxon>Craniata</taxon>
        <taxon>Vertebrata</taxon>
        <taxon>Euteleostomi</taxon>
        <taxon>Archelosauria</taxon>
        <taxon>Testudinata</taxon>
        <taxon>Testudines</taxon>
        <taxon>Cryptodira</taxon>
        <taxon>Durocryptodira</taxon>
        <taxon>Testudinoidea</taxon>
        <taxon>Geoemydidae</taxon>
        <taxon>Geoemydinae</taxon>
        <taxon>Mauremys</taxon>
    </lineage>
</organism>
<dbReference type="Proteomes" id="UP000827986">
    <property type="component" value="Unassembled WGS sequence"/>
</dbReference>
<evidence type="ECO:0000313" key="1">
    <source>
        <dbReference type="EMBL" id="KAH1167101.1"/>
    </source>
</evidence>
<dbReference type="AlphaFoldDB" id="A0A9D4ASN9"/>
<dbReference type="EMBL" id="JAHDVG010000487">
    <property type="protein sequence ID" value="KAH1167101.1"/>
    <property type="molecule type" value="Genomic_DNA"/>
</dbReference>
<name>A0A9D4ASN9_9SAUR</name>